<dbReference type="GeneID" id="81126938"/>
<organism evidence="2 3">
    <name type="scientific">Halobaculum lipolyticum</name>
    <dbReference type="NCBI Taxonomy" id="3032001"/>
    <lineage>
        <taxon>Archaea</taxon>
        <taxon>Methanobacteriati</taxon>
        <taxon>Methanobacteriota</taxon>
        <taxon>Stenosarchaea group</taxon>
        <taxon>Halobacteria</taxon>
        <taxon>Halobacteriales</taxon>
        <taxon>Haloferacaceae</taxon>
        <taxon>Halobaculum</taxon>
    </lineage>
</organism>
<feature type="compositionally biased region" description="Acidic residues" evidence="1">
    <location>
        <begin position="71"/>
        <end position="81"/>
    </location>
</feature>
<name>A0ABD5WAM8_9EURY</name>
<reference evidence="2 3" key="1">
    <citation type="journal article" date="2019" name="Int. J. Syst. Evol. Microbiol.">
        <title>The Global Catalogue of Microorganisms (GCM) 10K type strain sequencing project: providing services to taxonomists for standard genome sequencing and annotation.</title>
        <authorList>
            <consortium name="The Broad Institute Genomics Platform"/>
            <consortium name="The Broad Institute Genome Sequencing Center for Infectious Disease"/>
            <person name="Wu L."/>
            <person name="Ma J."/>
        </authorList>
    </citation>
    <scope>NUCLEOTIDE SEQUENCE [LARGE SCALE GENOMIC DNA]</scope>
    <source>
        <strain evidence="2 3">DT31</strain>
    </source>
</reference>
<dbReference type="Proteomes" id="UP001596461">
    <property type="component" value="Unassembled WGS sequence"/>
</dbReference>
<protein>
    <submittedName>
        <fullName evidence="2">Uncharacterized protein</fullName>
    </submittedName>
</protein>
<dbReference type="EMBL" id="JBHTAH010000002">
    <property type="protein sequence ID" value="MFC7068545.1"/>
    <property type="molecule type" value="Genomic_DNA"/>
</dbReference>
<evidence type="ECO:0000313" key="3">
    <source>
        <dbReference type="Proteomes" id="UP001596461"/>
    </source>
</evidence>
<feature type="compositionally biased region" description="Basic and acidic residues" evidence="1">
    <location>
        <begin position="89"/>
        <end position="101"/>
    </location>
</feature>
<feature type="compositionally biased region" description="Acidic residues" evidence="1">
    <location>
        <begin position="170"/>
        <end position="205"/>
    </location>
</feature>
<dbReference type="AlphaFoldDB" id="A0ABD5WAM8"/>
<proteinExistence type="predicted"/>
<feature type="compositionally biased region" description="Basic and acidic residues" evidence="1">
    <location>
        <begin position="51"/>
        <end position="61"/>
    </location>
</feature>
<feature type="region of interest" description="Disordered" evidence="1">
    <location>
        <begin position="147"/>
        <end position="205"/>
    </location>
</feature>
<feature type="region of interest" description="Disordered" evidence="1">
    <location>
        <begin position="50"/>
        <end position="101"/>
    </location>
</feature>
<evidence type="ECO:0000313" key="2">
    <source>
        <dbReference type="EMBL" id="MFC7068545.1"/>
    </source>
</evidence>
<sequence length="205" mass="21985">MHDADDERAVGEVVEYCRTQAGLLAGRVETMAAEAESLIDEIDEGVADLRTALDDRDRTDDGDGAAGSDDTGSEDGDDDVGDLSAAESELQRKHATVEATETRMRLFQDLASDYLDLADDLLADYESGEADADDAVHRVVAFEAERDAPAYFEERETLVETARRGRDDDAPVDPETSDLETDGDETGDPESAGEETAADDTASEG</sequence>
<gene>
    <name evidence="2" type="ORF">ACFQL9_02745</name>
</gene>
<keyword evidence="3" id="KW-1185">Reference proteome</keyword>
<accession>A0ABD5WAM8</accession>
<feature type="compositionally biased region" description="Basic and acidic residues" evidence="1">
    <location>
        <begin position="147"/>
        <end position="169"/>
    </location>
</feature>
<evidence type="ECO:0000256" key="1">
    <source>
        <dbReference type="SAM" id="MobiDB-lite"/>
    </source>
</evidence>
<comment type="caution">
    <text evidence="2">The sequence shown here is derived from an EMBL/GenBank/DDBJ whole genome shotgun (WGS) entry which is preliminary data.</text>
</comment>
<dbReference type="RefSeq" id="WP_284033321.1">
    <property type="nucleotide sequence ID" value="NZ_CP126155.1"/>
</dbReference>